<organism evidence="2">
    <name type="scientific">Nothobranchius furzeri</name>
    <name type="common">Turquoise killifish</name>
    <dbReference type="NCBI Taxonomy" id="105023"/>
    <lineage>
        <taxon>Eukaryota</taxon>
        <taxon>Metazoa</taxon>
        <taxon>Chordata</taxon>
        <taxon>Craniata</taxon>
        <taxon>Vertebrata</taxon>
        <taxon>Euteleostomi</taxon>
        <taxon>Actinopterygii</taxon>
        <taxon>Neopterygii</taxon>
        <taxon>Teleostei</taxon>
        <taxon>Neoteleostei</taxon>
        <taxon>Acanthomorphata</taxon>
        <taxon>Ovalentaria</taxon>
        <taxon>Atherinomorphae</taxon>
        <taxon>Cyprinodontiformes</taxon>
        <taxon>Nothobranchiidae</taxon>
        <taxon>Nothobranchius</taxon>
    </lineage>
</organism>
<protein>
    <submittedName>
        <fullName evidence="2">Uncharacterized protein</fullName>
    </submittedName>
</protein>
<name>A0A1A8AZG1_NOTFU</name>
<dbReference type="AlphaFoldDB" id="A0A1A8AZG1"/>
<feature type="compositionally biased region" description="Polar residues" evidence="1">
    <location>
        <begin position="13"/>
        <end position="37"/>
    </location>
</feature>
<accession>A0A1A8AZG1</accession>
<sequence>PGPRTIYDLSPDGPTQTKASSHGLSLHRSTTVNTTKGSTLPPACLCKSHRFPRSTPGTRLAACELPLGRGRKRERGRGEHIASPYSNCGAICAGWHL</sequence>
<evidence type="ECO:0000313" key="2">
    <source>
        <dbReference type="EMBL" id="SBP59610.1"/>
    </source>
</evidence>
<feature type="non-terminal residue" evidence="2">
    <location>
        <position position="1"/>
    </location>
</feature>
<proteinExistence type="predicted"/>
<dbReference type="EMBL" id="HADY01021125">
    <property type="protein sequence ID" value="SBP59610.1"/>
    <property type="molecule type" value="Transcribed_RNA"/>
</dbReference>
<evidence type="ECO:0000256" key="1">
    <source>
        <dbReference type="SAM" id="MobiDB-lite"/>
    </source>
</evidence>
<reference evidence="2" key="1">
    <citation type="submission" date="2016-05" db="EMBL/GenBank/DDBJ databases">
        <authorList>
            <person name="Lavstsen T."/>
            <person name="Jespersen J.S."/>
        </authorList>
    </citation>
    <scope>NUCLEOTIDE SEQUENCE</scope>
    <source>
        <tissue evidence="2">Brain</tissue>
    </source>
</reference>
<gene>
    <name evidence="2" type="primary">Nfu_g_1_013775</name>
</gene>
<feature type="region of interest" description="Disordered" evidence="1">
    <location>
        <begin position="1"/>
        <end position="37"/>
    </location>
</feature>
<reference evidence="2" key="2">
    <citation type="submission" date="2016-06" db="EMBL/GenBank/DDBJ databases">
        <title>The genome of a short-lived fish provides insights into sex chromosome evolution and the genetic control of aging.</title>
        <authorList>
            <person name="Reichwald K."/>
            <person name="Felder M."/>
            <person name="Petzold A."/>
            <person name="Koch P."/>
            <person name="Groth M."/>
            <person name="Platzer M."/>
        </authorList>
    </citation>
    <scope>NUCLEOTIDE SEQUENCE</scope>
    <source>
        <tissue evidence="2">Brain</tissue>
    </source>
</reference>